<dbReference type="InterPro" id="IPR050194">
    <property type="entry name" value="Glycosyltransferase_grp1"/>
</dbReference>
<dbReference type="GO" id="GO:0016757">
    <property type="term" value="F:glycosyltransferase activity"/>
    <property type="evidence" value="ECO:0007669"/>
    <property type="project" value="InterPro"/>
</dbReference>
<dbReference type="EMBL" id="CP027432">
    <property type="protein sequence ID" value="QDD68115.1"/>
    <property type="molecule type" value="Genomic_DNA"/>
</dbReference>
<gene>
    <name evidence="2" type="ORF">C6V80_09705</name>
    <name evidence="3" type="ORF">EDC58_1649</name>
</gene>
<reference evidence="2" key="3">
    <citation type="submission" date="2019-06" db="EMBL/GenBank/DDBJ databases">
        <title>A comparative analysis of the Nautiliaceae.</title>
        <authorList>
            <person name="Grosche A."/>
            <person name="Smedile F."/>
            <person name="Vetriani C."/>
        </authorList>
    </citation>
    <scope>NUCLEOTIDE SEQUENCE</scope>
    <source>
        <strain evidence="2">TB6</strain>
    </source>
</reference>
<reference evidence="5" key="1">
    <citation type="submission" date="2018-03" db="EMBL/GenBank/DDBJ databases">
        <title>A comparative analysis of the Nautiliaceae.</title>
        <authorList>
            <person name="Grosche A."/>
            <person name="Smedile F."/>
            <person name="Vetriani C."/>
        </authorList>
    </citation>
    <scope>NUCLEOTIDE SEQUENCE [LARGE SCALE GENOMIC DNA]</scope>
    <source>
        <strain evidence="5">TB6</strain>
    </source>
</reference>
<dbReference type="InterPro" id="IPR001296">
    <property type="entry name" value="Glyco_trans_1"/>
</dbReference>
<keyword evidence="5" id="KW-1185">Reference proteome</keyword>
<evidence type="ECO:0000259" key="1">
    <source>
        <dbReference type="Pfam" id="PF00534"/>
    </source>
</evidence>
<evidence type="ECO:0000313" key="2">
    <source>
        <dbReference type="EMBL" id="QDD68115.1"/>
    </source>
</evidence>
<name>A0AAJ4RC05_9BACT</name>
<dbReference type="CDD" id="cd03801">
    <property type="entry name" value="GT4_PimA-like"/>
    <property type="match status" value="1"/>
</dbReference>
<dbReference type="RefSeq" id="WP_123353026.1">
    <property type="nucleotide sequence ID" value="NZ_CP027432.2"/>
</dbReference>
<dbReference type="Proteomes" id="UP000272781">
    <property type="component" value="Unassembled WGS sequence"/>
</dbReference>
<evidence type="ECO:0000313" key="5">
    <source>
        <dbReference type="Proteomes" id="UP000298805"/>
    </source>
</evidence>
<evidence type="ECO:0000313" key="3">
    <source>
        <dbReference type="EMBL" id="ROR39151.1"/>
    </source>
</evidence>
<dbReference type="Pfam" id="PF00534">
    <property type="entry name" value="Glycos_transf_1"/>
    <property type="match status" value="1"/>
</dbReference>
<dbReference type="PANTHER" id="PTHR45947:SF3">
    <property type="entry name" value="SULFOQUINOVOSYL TRANSFERASE SQD2"/>
    <property type="match status" value="1"/>
</dbReference>
<feature type="domain" description="Glycosyl transferase family 1" evidence="1">
    <location>
        <begin position="220"/>
        <end position="385"/>
    </location>
</feature>
<sequence length="411" mass="48572">MENKNILLIAYACEPDNGSEPEVGWQVVNHIAKQLPKSNIYVITKANNKEKIEQKPYPKNITFLYYELPKWASFWKKKQRGIRTYYYLWMIGAVKFLKGKNIRFDLIHHVTFVNDWLPSIFILLKNQRNKFIWGPIGSHDFIDFRFLKTKKQKIVEFIRRSLQLFFRNFDPFFYMCKKKSDCVIGINQNVKEKIGLKNKCFIAEPAIGVERELVESIKCKEKDEFNIISVGRLIYIKNFEMSIRAFSEFIKRNKLSDIKLNIIGDGSDRKYLENLAKELNIEKQVVFKGKIPLKKVYEEFSKSSVFIFPTFENAGFVFLEAMMNCLPVVGLDYGGASQFVISKKEKQLVDINQPYEKIVKDLSLRLEDFYKNENLRKKVGQKNREDVLNNFTWDKKAQKFIEIYKKVLNEK</sequence>
<organism evidence="3 4">
    <name type="scientific">Caminibacter pacificus</name>
    <dbReference type="NCBI Taxonomy" id="1424653"/>
    <lineage>
        <taxon>Bacteria</taxon>
        <taxon>Pseudomonadati</taxon>
        <taxon>Campylobacterota</taxon>
        <taxon>Epsilonproteobacteria</taxon>
        <taxon>Nautiliales</taxon>
        <taxon>Nautiliaceae</taxon>
        <taxon>Caminibacter</taxon>
    </lineage>
</organism>
<dbReference type="EMBL" id="RJVK01000004">
    <property type="protein sequence ID" value="ROR39151.1"/>
    <property type="molecule type" value="Genomic_DNA"/>
</dbReference>
<dbReference type="Gene3D" id="3.40.50.2000">
    <property type="entry name" value="Glycogen Phosphorylase B"/>
    <property type="match status" value="2"/>
</dbReference>
<dbReference type="Proteomes" id="UP000298805">
    <property type="component" value="Chromosome"/>
</dbReference>
<proteinExistence type="predicted"/>
<dbReference type="PANTHER" id="PTHR45947">
    <property type="entry name" value="SULFOQUINOVOSYL TRANSFERASE SQD2"/>
    <property type="match status" value="1"/>
</dbReference>
<protein>
    <submittedName>
        <fullName evidence="2 3">Glycosyltransferase</fullName>
    </submittedName>
</protein>
<accession>A0AAJ4RC05</accession>
<dbReference type="AlphaFoldDB" id="A0AAJ4RC05"/>
<evidence type="ECO:0000313" key="4">
    <source>
        <dbReference type="Proteomes" id="UP000272781"/>
    </source>
</evidence>
<dbReference type="SUPFAM" id="SSF53756">
    <property type="entry name" value="UDP-Glycosyltransferase/glycogen phosphorylase"/>
    <property type="match status" value="1"/>
</dbReference>
<reference evidence="3 4" key="2">
    <citation type="submission" date="2018-11" db="EMBL/GenBank/DDBJ databases">
        <title>Genomic Encyclopedia of Type Strains, Phase IV (KMG-IV): sequencing the most valuable type-strain genomes for metagenomic binning, comparative biology and taxonomic classification.</title>
        <authorList>
            <person name="Goeker M."/>
        </authorList>
    </citation>
    <scope>NUCLEOTIDE SEQUENCE [LARGE SCALE GENOMIC DNA]</scope>
    <source>
        <strain evidence="3 4">DSM 27783</strain>
    </source>
</reference>